<organism evidence="1 2">
    <name type="scientific">Apolygus lucorum</name>
    <name type="common">Small green plant bug</name>
    <name type="synonym">Lygocoris lucorum</name>
    <dbReference type="NCBI Taxonomy" id="248454"/>
    <lineage>
        <taxon>Eukaryota</taxon>
        <taxon>Metazoa</taxon>
        <taxon>Ecdysozoa</taxon>
        <taxon>Arthropoda</taxon>
        <taxon>Hexapoda</taxon>
        <taxon>Insecta</taxon>
        <taxon>Pterygota</taxon>
        <taxon>Neoptera</taxon>
        <taxon>Paraneoptera</taxon>
        <taxon>Hemiptera</taxon>
        <taxon>Heteroptera</taxon>
        <taxon>Panheteroptera</taxon>
        <taxon>Cimicomorpha</taxon>
        <taxon>Miridae</taxon>
        <taxon>Mirini</taxon>
        <taxon>Apolygus</taxon>
    </lineage>
</organism>
<keyword evidence="2" id="KW-1185">Reference proteome</keyword>
<dbReference type="InterPro" id="IPR036047">
    <property type="entry name" value="F-box-like_dom_sf"/>
</dbReference>
<protein>
    <recommendedName>
        <fullName evidence="3">F-box domain-containing protein</fullName>
    </recommendedName>
</protein>
<comment type="caution">
    <text evidence="1">The sequence shown here is derived from an EMBL/GenBank/DDBJ whole genome shotgun (WGS) entry which is preliminary data.</text>
</comment>
<accession>A0A8S9WZ91</accession>
<dbReference type="EMBL" id="WIXP02000012">
    <property type="protein sequence ID" value="KAF6202062.1"/>
    <property type="molecule type" value="Genomic_DNA"/>
</dbReference>
<dbReference type="Proteomes" id="UP000466442">
    <property type="component" value="Linkage Group LG12"/>
</dbReference>
<name>A0A8S9WZ91_APOLU</name>
<gene>
    <name evidence="1" type="ORF">GE061_004459</name>
</gene>
<dbReference type="AlphaFoldDB" id="A0A8S9WZ91"/>
<reference evidence="1" key="1">
    <citation type="journal article" date="2021" name="Mol. Ecol. Resour.">
        <title>Apolygus lucorum genome provides insights into omnivorousness and mesophyll feeding.</title>
        <authorList>
            <person name="Liu Y."/>
            <person name="Liu H."/>
            <person name="Wang H."/>
            <person name="Huang T."/>
            <person name="Liu B."/>
            <person name="Yang B."/>
            <person name="Yin L."/>
            <person name="Li B."/>
            <person name="Zhang Y."/>
            <person name="Zhang S."/>
            <person name="Jiang F."/>
            <person name="Zhang X."/>
            <person name="Ren Y."/>
            <person name="Wang B."/>
            <person name="Wang S."/>
            <person name="Lu Y."/>
            <person name="Wu K."/>
            <person name="Fan W."/>
            <person name="Wang G."/>
        </authorList>
    </citation>
    <scope>NUCLEOTIDE SEQUENCE</scope>
    <source>
        <strain evidence="1">12Hb</strain>
    </source>
</reference>
<sequence length="763" mass="88465">MDIVLCAEIATAQPTETREASLSSKNELCRARAVCRTWWEIINCDHLWKPKLLERRITNDCVDLDTEGDVSLKNCEWANTCFKYYNTAIRTWELLSASLTVDYSLEFVLIHLPYMLKTFDPDNVIELLRLSNGSFVPWAKIPLPKDPEEGCYEPQMTCSDTFAVSKNSYTVIFKLRDGSFCFEKVISFVDDNSLTSCSNESKAPGFLRDTYERRPRSVSCLAIFQDVVWIYESSLNVLIVWDYLKSEVELRIDSETLHSISLYGTPLIHTAESRVYHFLPGEVSIYLPQGQRLWFYKDELMDSLFNSFCSNQFGCGFIEKDHFAQRAVYYNATKVSLVYLKVEFPISVQLDEYCDLAYCLSCRDKSLYVSCLSTSSGERLWESKLCSLMQYDQFKIANRYSNIDDLLSSMKMKVVLKKYIVIQGMGRVKFDPELNNRLKHMRPRCIIELQKYTQSDVSLKNCEWANTCFKYYDTVIRTWNQWSPSVTECPPSTEFVLIHLPYMLRTFDPYNVIELLRLSNGSFAPWAKIPLPKDPEEGCYEPQMTCSDTFAVSKNSYTVIFKLRDESFYFEKVISFFDGNSLTSCSNESKAPGFLRDTYQRRPGGSVSCLAIFQDVVWIYETFLNVLVVWDYLKSEVKLRIDSETLQDVPLYDTPLIHTAESRVYQVLAGEVSIYLPQGQRLWFYKHKLMDNLFNSFCSNQFGCGFIEKNHSAQRAIYYNATKVSLVYFEVEFPISVQLDEYCDLAYCLSCRDKSLSVTLNDF</sequence>
<proteinExistence type="predicted"/>
<dbReference type="SUPFAM" id="SSF81383">
    <property type="entry name" value="F-box domain"/>
    <property type="match status" value="1"/>
</dbReference>
<evidence type="ECO:0000313" key="1">
    <source>
        <dbReference type="EMBL" id="KAF6202062.1"/>
    </source>
</evidence>
<evidence type="ECO:0008006" key="3">
    <source>
        <dbReference type="Google" id="ProtNLM"/>
    </source>
</evidence>
<evidence type="ECO:0000313" key="2">
    <source>
        <dbReference type="Proteomes" id="UP000466442"/>
    </source>
</evidence>